<keyword evidence="7" id="KW-1185">Reference proteome</keyword>
<dbReference type="EMBL" id="CAJOBC010037731">
    <property type="protein sequence ID" value="CAF4126691.1"/>
    <property type="molecule type" value="Genomic_DNA"/>
</dbReference>
<dbReference type="GO" id="GO:0000796">
    <property type="term" value="C:condensin complex"/>
    <property type="evidence" value="ECO:0007669"/>
    <property type="project" value="TreeGrafter"/>
</dbReference>
<dbReference type="GO" id="GO:0000785">
    <property type="term" value="C:chromatin"/>
    <property type="evidence" value="ECO:0007669"/>
    <property type="project" value="TreeGrafter"/>
</dbReference>
<feature type="coiled-coil region" evidence="1">
    <location>
        <begin position="860"/>
        <end position="887"/>
    </location>
</feature>
<dbReference type="PANTHER" id="PTHR43941:SF1">
    <property type="entry name" value="STRUCTURAL MAINTENANCE OF CHROMOSOMES PROTEIN 2"/>
    <property type="match status" value="1"/>
</dbReference>
<dbReference type="Proteomes" id="UP000663829">
    <property type="component" value="Unassembled WGS sequence"/>
</dbReference>
<evidence type="ECO:0000256" key="1">
    <source>
        <dbReference type="SAM" id="Coils"/>
    </source>
</evidence>
<name>A0A815DIX8_9BILA</name>
<comment type="caution">
    <text evidence="4">The sequence shown here is derived from an EMBL/GenBank/DDBJ whole genome shotgun (WGS) entry which is preliminary data.</text>
</comment>
<organism evidence="4 7">
    <name type="scientific">Didymodactylos carnosus</name>
    <dbReference type="NCBI Taxonomy" id="1234261"/>
    <lineage>
        <taxon>Eukaryota</taxon>
        <taxon>Metazoa</taxon>
        <taxon>Spiralia</taxon>
        <taxon>Gnathifera</taxon>
        <taxon>Rotifera</taxon>
        <taxon>Eurotatoria</taxon>
        <taxon>Bdelloidea</taxon>
        <taxon>Philodinida</taxon>
        <taxon>Philodinidae</taxon>
        <taxon>Didymodactylos</taxon>
    </lineage>
</organism>
<dbReference type="OrthoDB" id="120976at2759"/>
<dbReference type="Proteomes" id="UP000681722">
    <property type="component" value="Unassembled WGS sequence"/>
</dbReference>
<dbReference type="Proteomes" id="UP000682733">
    <property type="component" value="Unassembled WGS sequence"/>
</dbReference>
<proteinExistence type="predicted"/>
<evidence type="ECO:0000313" key="3">
    <source>
        <dbReference type="EMBL" id="CAF1174103.1"/>
    </source>
</evidence>
<dbReference type="PANTHER" id="PTHR43941">
    <property type="entry name" value="STRUCTURAL MAINTENANCE OF CHROMOSOMES PROTEIN 2"/>
    <property type="match status" value="1"/>
</dbReference>
<protein>
    <submittedName>
        <fullName evidence="4">Uncharacterized protein</fullName>
    </submittedName>
</protein>
<dbReference type="EMBL" id="CAJNOK010012913">
    <property type="protein sequence ID" value="CAF1174103.1"/>
    <property type="molecule type" value="Genomic_DNA"/>
</dbReference>
<feature type="region of interest" description="Disordered" evidence="2">
    <location>
        <begin position="537"/>
        <end position="557"/>
    </location>
</feature>
<dbReference type="GO" id="GO:0007076">
    <property type="term" value="P:mitotic chromosome condensation"/>
    <property type="evidence" value="ECO:0007669"/>
    <property type="project" value="TreeGrafter"/>
</dbReference>
<sequence>MANSYTKIPPTYNSLVDPNLQHHFSDERIRKHLQRAGLINRHGQVIAQRNRERKQKDQDFAADIKKKFVEKTVENIQQLDRMRQAEFRDQLEQRDKRYSYLFQRNEEANNRRQQLLHTVKLTPKEFDLSTNNGRAQTVPSGVTRQHTVPVHQSSSSATIGANSDISSTVVPSSTKESQQLMRKPKPPFMHDKLVEELTDIKEKQRELSEKQSFLQRKADTLPKNTNSALLFSIENMLSTLRQQQSDLDEKHATVVRRMDILEKKQTERQEAAINNIQIDDIKALQREQVIAKNERDRHTRDIQSAQEQLNNLSKPTVDVDALKRDVINLQIAHQSAKIEQDCTKGEVKEQSIIIKGLETRIDQLSSTYQSFTTSVAKQTDIQTLRNTINTIQDAQGSTKREVDQQREKLEVFQKQLDAKQLAIDGLKTDQRTSKNELDQVQIRLEQLSAIQQPLGSSTPHLSSENQSTDLQNLRNTINTIQDAQGSTKREVDQQREKLEVFQKQLEAKQLAIDSLKTDQRTSKSELDQVQIRLKQLSATQQPLVSPTPHLSPENQSETNNLRGEIAKVSAANGELKKQLRDLETRLDSSVLEGEVANIRNKLSTLEQAFEKQQRILASMEKPEDLESLKSQQLSMADNIRALDSQLRNLQSQSALPPIITFDPSAAKTSDLQALQSSLRAIQEEQPRLRSDLTQLKGQIEETLRSEWNAVQNDLKDMRQHHATLSQKQFELEQKLTSLLTSSTTPAVPSNTNGLSLADVEGLINASQRQVTAELNEMNNSIRTSLGEQENLRQELASLRQLLAEPRVVPLQQSPPQSQQLSPQDILTEKDKFELTDLINDTNQRTQDSFDNWKNSFQTQFDKQKTEQENLNKTFSEAERKLNRLLTDMGSIQDKLHRLANNNLPITKLDKPAEASPYRKVIDNTMPFIELLPPLDLITDGWNA</sequence>
<evidence type="ECO:0000313" key="5">
    <source>
        <dbReference type="EMBL" id="CAF3985313.1"/>
    </source>
</evidence>
<feature type="region of interest" description="Disordered" evidence="2">
    <location>
        <begin position="127"/>
        <end position="185"/>
    </location>
</feature>
<dbReference type="GO" id="GO:0000793">
    <property type="term" value="C:condensed chromosome"/>
    <property type="evidence" value="ECO:0007669"/>
    <property type="project" value="TreeGrafter"/>
</dbReference>
<evidence type="ECO:0000313" key="6">
    <source>
        <dbReference type="EMBL" id="CAF4126691.1"/>
    </source>
</evidence>
<reference evidence="4" key="1">
    <citation type="submission" date="2021-02" db="EMBL/GenBank/DDBJ databases">
        <authorList>
            <person name="Nowell W R."/>
        </authorList>
    </citation>
    <scope>NUCLEOTIDE SEQUENCE</scope>
</reference>
<feature type="coiled-coil region" evidence="1">
    <location>
        <begin position="491"/>
        <end position="518"/>
    </location>
</feature>
<dbReference type="AlphaFoldDB" id="A0A815DIX8"/>
<dbReference type="EMBL" id="CAJNOQ010012508">
    <property type="protein sequence ID" value="CAF1301548.1"/>
    <property type="molecule type" value="Genomic_DNA"/>
</dbReference>
<dbReference type="Proteomes" id="UP000677228">
    <property type="component" value="Unassembled WGS sequence"/>
</dbReference>
<feature type="coiled-coil region" evidence="1">
    <location>
        <begin position="565"/>
        <end position="615"/>
    </location>
</feature>
<accession>A0A815DIX8</accession>
<dbReference type="Gene3D" id="1.10.287.1490">
    <property type="match status" value="1"/>
</dbReference>
<evidence type="ECO:0000313" key="4">
    <source>
        <dbReference type="EMBL" id="CAF1301548.1"/>
    </source>
</evidence>
<evidence type="ECO:0000313" key="7">
    <source>
        <dbReference type="Proteomes" id="UP000663829"/>
    </source>
</evidence>
<gene>
    <name evidence="4" type="ORF">GPM918_LOCUS28546</name>
    <name evidence="3" type="ORF">OVA965_LOCUS22722</name>
    <name evidence="6" type="ORF">SRO942_LOCUS29054</name>
    <name evidence="5" type="ORF">TMI583_LOCUS23436</name>
</gene>
<dbReference type="GO" id="GO:0003682">
    <property type="term" value="F:chromatin binding"/>
    <property type="evidence" value="ECO:0007669"/>
    <property type="project" value="TreeGrafter"/>
</dbReference>
<feature type="coiled-coil region" evidence="1">
    <location>
        <begin position="281"/>
        <end position="308"/>
    </location>
</feature>
<evidence type="ECO:0000256" key="2">
    <source>
        <dbReference type="SAM" id="MobiDB-lite"/>
    </source>
</evidence>
<feature type="compositionally biased region" description="Polar residues" evidence="2">
    <location>
        <begin position="128"/>
        <end position="180"/>
    </location>
</feature>
<dbReference type="EMBL" id="CAJOBA010034437">
    <property type="protein sequence ID" value="CAF3985313.1"/>
    <property type="molecule type" value="Genomic_DNA"/>
</dbReference>
<keyword evidence="1" id="KW-0175">Coiled coil</keyword>